<dbReference type="Gene3D" id="3.90.1750.20">
    <property type="entry name" value="Putative Large Serine Recombinase, Chain B, Domain 2"/>
    <property type="match status" value="1"/>
</dbReference>
<protein>
    <recommendedName>
        <fullName evidence="1">Recombinase domain-containing protein</fullName>
    </recommendedName>
</protein>
<dbReference type="PROSITE" id="PS51737">
    <property type="entry name" value="RECOMBINASE_DNA_BIND"/>
    <property type="match status" value="1"/>
</dbReference>
<reference evidence="2" key="1">
    <citation type="submission" date="2019-08" db="EMBL/GenBank/DDBJ databases">
        <authorList>
            <person name="Kucharzyk K."/>
            <person name="Murdoch R.W."/>
            <person name="Higgins S."/>
            <person name="Loffler F."/>
        </authorList>
    </citation>
    <scope>NUCLEOTIDE SEQUENCE</scope>
</reference>
<gene>
    <name evidence="2" type="ORF">SDC9_51411</name>
</gene>
<sequence>MKTTYGFATAPNCLLQIIPEQAAVVQEIYRQYLSGKSLGGIADFLFEKGILSPSGKERWSRSVLDAILSNSKYLGGIIAFDDYFAVQAEKGNRSNIDEDCNKRKATQYYSKDVLSGLFICEECGAVYWRITRPSGEIVWRCSNKVKHGKSICRHAPSIPENDLKRAICKMLNISEFDPQTVKENLECIRIASDGSVTPEFVQREYMEMAL</sequence>
<dbReference type="GO" id="GO:0003677">
    <property type="term" value="F:DNA binding"/>
    <property type="evidence" value="ECO:0007669"/>
    <property type="project" value="InterPro"/>
</dbReference>
<dbReference type="InterPro" id="IPR011109">
    <property type="entry name" value="DNA_bind_recombinase_dom"/>
</dbReference>
<dbReference type="EMBL" id="VSSQ01001103">
    <property type="protein sequence ID" value="MPM05125.1"/>
    <property type="molecule type" value="Genomic_DNA"/>
</dbReference>
<dbReference type="InterPro" id="IPR038109">
    <property type="entry name" value="DNA_bind_recomb_sf"/>
</dbReference>
<dbReference type="PANTHER" id="PTHR30461">
    <property type="entry name" value="DNA-INVERTASE FROM LAMBDOID PROPHAGE"/>
    <property type="match status" value="1"/>
</dbReference>
<evidence type="ECO:0000313" key="2">
    <source>
        <dbReference type="EMBL" id="MPM05125.1"/>
    </source>
</evidence>
<dbReference type="PANTHER" id="PTHR30461:SF23">
    <property type="entry name" value="DNA RECOMBINASE-RELATED"/>
    <property type="match status" value="1"/>
</dbReference>
<dbReference type="InterPro" id="IPR025827">
    <property type="entry name" value="Zn_ribbon_recom_dom"/>
</dbReference>
<comment type="caution">
    <text evidence="2">The sequence shown here is derived from an EMBL/GenBank/DDBJ whole genome shotgun (WGS) entry which is preliminary data.</text>
</comment>
<dbReference type="AlphaFoldDB" id="A0A644WMI9"/>
<evidence type="ECO:0000259" key="1">
    <source>
        <dbReference type="PROSITE" id="PS51737"/>
    </source>
</evidence>
<dbReference type="GO" id="GO:0000150">
    <property type="term" value="F:DNA strand exchange activity"/>
    <property type="evidence" value="ECO:0007669"/>
    <property type="project" value="InterPro"/>
</dbReference>
<organism evidence="2">
    <name type="scientific">bioreactor metagenome</name>
    <dbReference type="NCBI Taxonomy" id="1076179"/>
    <lineage>
        <taxon>unclassified sequences</taxon>
        <taxon>metagenomes</taxon>
        <taxon>ecological metagenomes</taxon>
    </lineage>
</organism>
<dbReference type="Pfam" id="PF13408">
    <property type="entry name" value="Zn_ribbon_recom"/>
    <property type="match status" value="1"/>
</dbReference>
<accession>A0A644WMI9</accession>
<dbReference type="Pfam" id="PF07508">
    <property type="entry name" value="Recombinase"/>
    <property type="match status" value="1"/>
</dbReference>
<name>A0A644WMI9_9ZZZZ</name>
<proteinExistence type="predicted"/>
<feature type="domain" description="Recombinase" evidence="1">
    <location>
        <begin position="4"/>
        <end position="176"/>
    </location>
</feature>
<dbReference type="InterPro" id="IPR050639">
    <property type="entry name" value="SSR_resolvase"/>
</dbReference>